<dbReference type="BioCyc" id="TASI1091495:G13GE-1339-MONOMER"/>
<evidence type="ECO:0000313" key="2">
    <source>
        <dbReference type="EMBL" id="CCG20125.1"/>
    </source>
</evidence>
<name>I7JNM1_9BURK</name>
<dbReference type="EMBL" id="HE681424">
    <property type="protein sequence ID" value="CCG20125.1"/>
    <property type="molecule type" value="Genomic_DNA"/>
</dbReference>
<dbReference type="InterPro" id="IPR021225">
    <property type="entry name" value="Tlde1_dom"/>
</dbReference>
<feature type="domain" description="Tlde1" evidence="1">
    <location>
        <begin position="25"/>
        <end position="155"/>
    </location>
</feature>
<dbReference type="Pfam" id="PF10908">
    <property type="entry name" value="Tlde1_dom"/>
    <property type="match status" value="1"/>
</dbReference>
<dbReference type="HOGENOM" id="CLU_117116_0_0_4"/>
<accession>I7JNM1</accession>
<dbReference type="RefSeq" id="WP_015552127.1">
    <property type="nucleotide sequence ID" value="NC_021033.1"/>
</dbReference>
<organism evidence="2">
    <name type="scientific">Taylorella asinigenitalis 14/45</name>
    <dbReference type="NCBI Taxonomy" id="1091495"/>
    <lineage>
        <taxon>Bacteria</taxon>
        <taxon>Pseudomonadati</taxon>
        <taxon>Pseudomonadota</taxon>
        <taxon>Betaproteobacteria</taxon>
        <taxon>Burkholderiales</taxon>
        <taxon>Alcaligenaceae</taxon>
        <taxon>Taylorella</taxon>
    </lineage>
</organism>
<protein>
    <recommendedName>
        <fullName evidence="1">Tlde1 domain-containing protein</fullName>
    </recommendedName>
</protein>
<sequence length="178" mass="20247">MLHGSFKLNNNSQVSSLLTFENVGSFKAYSGNLGYRNISGCTNKKDLGPLPLGLYWIVRRPTGSMLSELKYLFTKDLVNEVLWHPSPRSEWFALYKDDENINDMTFAGGVHRNGFRLHPKGFSGDSYGCITLVSYSDYSYLRKHLLNTKLQKIPNTKIETFGTIKVYADSFKECPKID</sequence>
<evidence type="ECO:0000259" key="1">
    <source>
        <dbReference type="Pfam" id="PF10908"/>
    </source>
</evidence>
<dbReference type="KEGG" id="tat:KUM_1346"/>
<gene>
    <name evidence="2" type="ORF">KUM_1346</name>
</gene>
<proteinExistence type="predicted"/>
<reference evidence="2" key="1">
    <citation type="journal article" date="2012" name="Vet. Microbiol.">
        <title>Comparative genomic analyses of the Taylorellae.</title>
        <authorList>
            <person name="Hauser H."/>
            <person name="Richter D.C."/>
            <person name="van Tonder A."/>
            <person name="Clark L."/>
            <person name="Preston A."/>
        </authorList>
    </citation>
    <scope>NUCLEOTIDE SEQUENCE</scope>
    <source>
        <strain evidence="2">14/45</strain>
    </source>
</reference>
<dbReference type="AlphaFoldDB" id="I7JNM1"/>